<dbReference type="EMBL" id="AAOE01000003">
    <property type="protein sequence ID" value="EAR10621.1"/>
    <property type="molecule type" value="Genomic_DNA"/>
</dbReference>
<reference evidence="1 2" key="1">
    <citation type="submission" date="2006-02" db="EMBL/GenBank/DDBJ databases">
        <authorList>
            <person name="Pinhassi J."/>
            <person name="Pedros-Alio C."/>
            <person name="Ferriera S."/>
            <person name="Johnson J."/>
            <person name="Kravitz S."/>
            <person name="Halpern A."/>
            <person name="Remington K."/>
            <person name="Beeson K."/>
            <person name="Tran B."/>
            <person name="Rogers Y.-H."/>
            <person name="Friedman R."/>
            <person name="Venter J.C."/>
        </authorList>
    </citation>
    <scope>NUCLEOTIDE SEQUENCE [LARGE SCALE GENOMIC DNA]</scope>
    <source>
        <strain evidence="1 2">MED297</strain>
    </source>
</reference>
<dbReference type="Proteomes" id="UP000005953">
    <property type="component" value="Unassembled WGS sequence"/>
</dbReference>
<name>A4BB08_9GAMM</name>
<proteinExistence type="predicted"/>
<comment type="caution">
    <text evidence="1">The sequence shown here is derived from an EMBL/GenBank/DDBJ whole genome shotgun (WGS) entry which is preliminary data.</text>
</comment>
<dbReference type="AlphaFoldDB" id="A4BB08"/>
<organism evidence="1 2">
    <name type="scientific">Reinekea blandensis MED297</name>
    <dbReference type="NCBI Taxonomy" id="314283"/>
    <lineage>
        <taxon>Bacteria</taxon>
        <taxon>Pseudomonadati</taxon>
        <taxon>Pseudomonadota</taxon>
        <taxon>Gammaproteobacteria</taxon>
        <taxon>Oceanospirillales</taxon>
        <taxon>Saccharospirillaceae</taxon>
        <taxon>Reinekea</taxon>
    </lineage>
</organism>
<protein>
    <submittedName>
        <fullName evidence="1">Uncharacterized protein</fullName>
    </submittedName>
</protein>
<dbReference type="HOGENOM" id="CLU_3410034_0_0_6"/>
<keyword evidence="2" id="KW-1185">Reference proteome</keyword>
<accession>A4BB08</accession>
<evidence type="ECO:0000313" key="1">
    <source>
        <dbReference type="EMBL" id="EAR10621.1"/>
    </source>
</evidence>
<sequence length="29" mass="3188">MVENSTHAIHLDQEAVVLDEVVQAIQAVQ</sequence>
<evidence type="ECO:0000313" key="2">
    <source>
        <dbReference type="Proteomes" id="UP000005953"/>
    </source>
</evidence>
<gene>
    <name evidence="1" type="ORF">MED297_11415</name>
</gene>